<dbReference type="Proteomes" id="UP000528824">
    <property type="component" value="Unassembled WGS sequence"/>
</dbReference>
<feature type="region of interest" description="Disordered" evidence="1">
    <location>
        <begin position="129"/>
        <end position="153"/>
    </location>
</feature>
<comment type="caution">
    <text evidence="2">The sequence shown here is derived from an EMBL/GenBank/DDBJ whole genome shotgun (WGS) entry which is preliminary data.</text>
</comment>
<evidence type="ECO:0000313" key="2">
    <source>
        <dbReference type="EMBL" id="MBB5558634.1"/>
    </source>
</evidence>
<gene>
    <name evidence="2" type="ORF">GGI59_000261</name>
</gene>
<dbReference type="EMBL" id="JACHBC010000001">
    <property type="protein sequence ID" value="MBB5558634.1"/>
    <property type="molecule type" value="Genomic_DNA"/>
</dbReference>
<organism evidence="2 3">
    <name type="scientific">Rhizobium lentis</name>
    <dbReference type="NCBI Taxonomy" id="1138194"/>
    <lineage>
        <taxon>Bacteria</taxon>
        <taxon>Pseudomonadati</taxon>
        <taxon>Pseudomonadota</taxon>
        <taxon>Alphaproteobacteria</taxon>
        <taxon>Hyphomicrobiales</taxon>
        <taxon>Rhizobiaceae</taxon>
        <taxon>Rhizobium/Agrobacterium group</taxon>
        <taxon>Rhizobium</taxon>
    </lineage>
</organism>
<dbReference type="AlphaFoldDB" id="A0A7W8XC79"/>
<evidence type="ECO:0000313" key="3">
    <source>
        <dbReference type="Proteomes" id="UP000528824"/>
    </source>
</evidence>
<reference evidence="2 3" key="1">
    <citation type="submission" date="2020-08" db="EMBL/GenBank/DDBJ databases">
        <title>Genomic Encyclopedia of Type Strains, Phase IV (KMG-V): Genome sequencing to study the core and pangenomes of soil and plant-associated prokaryotes.</title>
        <authorList>
            <person name="Whitman W."/>
        </authorList>
    </citation>
    <scope>NUCLEOTIDE SEQUENCE [LARGE SCALE GENOMIC DNA]</scope>
    <source>
        <strain evidence="2 3">SEMIA 4034</strain>
    </source>
</reference>
<accession>A0A7W8XC79</accession>
<proteinExistence type="predicted"/>
<evidence type="ECO:0000256" key="1">
    <source>
        <dbReference type="SAM" id="MobiDB-lite"/>
    </source>
</evidence>
<keyword evidence="3" id="KW-1185">Reference proteome</keyword>
<name>A0A7W8XC79_9HYPH</name>
<sequence length="176" mass="18772">MVINRGRTPLFLRIVHLFTDAAGKARRIRWHDRGRPVFRSALIAADNCEPGDLPSVPGEKPTLGKRPAASTEVVLAERLNSALPRAADGGLSASCVEYVAPPSVLPDISPTRGEIGSVHRLPQTIDVGRRSSHLPISPPVGEMSGRTEGGITSSSVRYSIRGANRSTALPGRRVEA</sequence>
<protein>
    <submittedName>
        <fullName evidence="2">Uncharacterized protein</fullName>
    </submittedName>
</protein>